<dbReference type="InterPro" id="IPR007698">
    <property type="entry name" value="AlaDH/PNT_NAD(H)-bd"/>
</dbReference>
<dbReference type="SMART" id="SM01002">
    <property type="entry name" value="AlaDh_PNT_C"/>
    <property type="match status" value="1"/>
</dbReference>
<dbReference type="SUPFAM" id="SSF52283">
    <property type="entry name" value="Formate/glycerate dehydrogenase catalytic domain-like"/>
    <property type="match status" value="1"/>
</dbReference>
<dbReference type="Gene3D" id="1.10.1870.10">
    <property type="entry name" value="Domain 3, Saccharopine reductase"/>
    <property type="match status" value="1"/>
</dbReference>
<dbReference type="AlphaFoldDB" id="A0AAD9MYF0"/>
<dbReference type="FunFam" id="3.40.50.720:FF:000087">
    <property type="entry name" value="alpha-aminoadipic semialdehyde synthase, mitochondrial"/>
    <property type="match status" value="1"/>
</dbReference>
<keyword evidence="6" id="KW-0511">Multifunctional enzyme</keyword>
<evidence type="ECO:0000256" key="1">
    <source>
        <dbReference type="ARBA" id="ARBA00004682"/>
    </source>
</evidence>
<keyword evidence="11" id="KW-1185">Reference proteome</keyword>
<comment type="similarity">
    <text evidence="3">In the N-terminal section; belongs to the AlaDH/PNT family.</text>
</comment>
<evidence type="ECO:0008006" key="12">
    <source>
        <dbReference type="Google" id="ProtNLM"/>
    </source>
</evidence>
<dbReference type="EMBL" id="JAODUP010000481">
    <property type="protein sequence ID" value="KAK2148808.1"/>
    <property type="molecule type" value="Genomic_DNA"/>
</dbReference>
<dbReference type="Pfam" id="PF05222">
    <property type="entry name" value="AlaDh_PNT_N"/>
    <property type="match status" value="1"/>
</dbReference>
<evidence type="ECO:0000259" key="9">
    <source>
        <dbReference type="SMART" id="SM01003"/>
    </source>
</evidence>
<evidence type="ECO:0000313" key="11">
    <source>
        <dbReference type="Proteomes" id="UP001208570"/>
    </source>
</evidence>
<gene>
    <name evidence="10" type="ORF">LSH36_481g00042</name>
</gene>
<dbReference type="Pfam" id="PF01262">
    <property type="entry name" value="AlaDh_PNT_C"/>
    <property type="match status" value="1"/>
</dbReference>
<protein>
    <recommendedName>
        <fullName evidence="12">Saccharopine dehydrogenase (NAD(+), L-glutamate-forming)</fullName>
    </recommendedName>
</protein>
<dbReference type="FunFam" id="3.30.360.10:FF:000008">
    <property type="entry name" value="Alpha-aminoadipic semialdehyde synthase, mitochondrial"/>
    <property type="match status" value="1"/>
</dbReference>
<feature type="domain" description="Alanine dehydrogenase/pyridine nucleotide transhydrogenase N-terminal" evidence="9">
    <location>
        <begin position="35"/>
        <end position="165"/>
    </location>
</feature>
<accession>A0AAD9MYF0</accession>
<dbReference type="GO" id="GO:0005737">
    <property type="term" value="C:cytoplasm"/>
    <property type="evidence" value="ECO:0007669"/>
    <property type="project" value="TreeGrafter"/>
</dbReference>
<dbReference type="InterPro" id="IPR007886">
    <property type="entry name" value="AlaDH/PNT_N"/>
</dbReference>
<dbReference type="InterPro" id="IPR032095">
    <property type="entry name" value="Sacchrp_dh-like_C"/>
</dbReference>
<comment type="pathway">
    <text evidence="2">Amino-acid degradation; L-lysine degradation via saccharopine pathway; glutaryl-CoA from L-lysine: step 2/6.</text>
</comment>
<name>A0AAD9MYF0_9ANNE</name>
<dbReference type="Gene3D" id="3.40.50.720">
    <property type="entry name" value="NAD(P)-binding Rossmann-like Domain"/>
    <property type="match status" value="2"/>
</dbReference>
<dbReference type="InterPro" id="IPR036291">
    <property type="entry name" value="NAD(P)-bd_dom_sf"/>
</dbReference>
<dbReference type="PANTHER" id="PTHR11133">
    <property type="entry name" value="SACCHAROPINE DEHYDROGENASE"/>
    <property type="match status" value="1"/>
</dbReference>
<evidence type="ECO:0000256" key="2">
    <source>
        <dbReference type="ARBA" id="ARBA00004720"/>
    </source>
</evidence>
<dbReference type="Pfam" id="PF03435">
    <property type="entry name" value="Sacchrp_dh_NADP"/>
    <property type="match status" value="1"/>
</dbReference>
<dbReference type="InterPro" id="IPR005097">
    <property type="entry name" value="Sacchrp_dh_NADP-bd"/>
</dbReference>
<keyword evidence="4" id="KW-0521">NADP</keyword>
<evidence type="ECO:0000256" key="5">
    <source>
        <dbReference type="ARBA" id="ARBA00023002"/>
    </source>
</evidence>
<dbReference type="Gene3D" id="3.30.360.10">
    <property type="entry name" value="Dihydrodipicolinate Reductase, domain 2"/>
    <property type="match status" value="1"/>
</dbReference>
<feature type="domain" description="Alanine dehydrogenase/pyridine nucleotide transhydrogenase NAD(H)-binding" evidence="8">
    <location>
        <begin position="205"/>
        <end position="408"/>
    </location>
</feature>
<dbReference type="CDD" id="cd12189">
    <property type="entry name" value="LKR_SDH_like"/>
    <property type="match status" value="1"/>
</dbReference>
<dbReference type="GO" id="GO:0004753">
    <property type="term" value="F:saccharopine dehydrogenase activity"/>
    <property type="evidence" value="ECO:0007669"/>
    <property type="project" value="TreeGrafter"/>
</dbReference>
<proteinExistence type="inferred from homology"/>
<dbReference type="Pfam" id="PF16653">
    <property type="entry name" value="Sacchrp_dh_C"/>
    <property type="match status" value="1"/>
</dbReference>
<keyword evidence="5" id="KW-0560">Oxidoreductase</keyword>
<organism evidence="10 11">
    <name type="scientific">Paralvinella palmiformis</name>
    <dbReference type="NCBI Taxonomy" id="53620"/>
    <lineage>
        <taxon>Eukaryota</taxon>
        <taxon>Metazoa</taxon>
        <taxon>Spiralia</taxon>
        <taxon>Lophotrochozoa</taxon>
        <taxon>Annelida</taxon>
        <taxon>Polychaeta</taxon>
        <taxon>Sedentaria</taxon>
        <taxon>Canalipalpata</taxon>
        <taxon>Terebellida</taxon>
        <taxon>Terebelliformia</taxon>
        <taxon>Alvinellidae</taxon>
        <taxon>Paralvinella</taxon>
    </lineage>
</organism>
<evidence type="ECO:0000313" key="10">
    <source>
        <dbReference type="EMBL" id="KAK2148808.1"/>
    </source>
</evidence>
<evidence type="ECO:0000256" key="4">
    <source>
        <dbReference type="ARBA" id="ARBA00022857"/>
    </source>
</evidence>
<evidence type="ECO:0000256" key="6">
    <source>
        <dbReference type="ARBA" id="ARBA00023268"/>
    </source>
</evidence>
<evidence type="ECO:0000256" key="7">
    <source>
        <dbReference type="ARBA" id="ARBA00025744"/>
    </source>
</evidence>
<dbReference type="SUPFAM" id="SSF55347">
    <property type="entry name" value="Glyceraldehyde-3-phosphate dehydrogenase-like, C-terminal domain"/>
    <property type="match status" value="1"/>
</dbReference>
<dbReference type="InterPro" id="IPR051168">
    <property type="entry name" value="AASS"/>
</dbReference>
<comment type="pathway">
    <text evidence="1">Amino-acid degradation; L-lysine degradation via saccharopine pathway; glutaryl-CoA from L-lysine: step 1/6.</text>
</comment>
<dbReference type="GO" id="GO:0019878">
    <property type="term" value="P:lysine biosynthetic process via aminoadipic acid"/>
    <property type="evidence" value="ECO:0007669"/>
    <property type="project" value="TreeGrafter"/>
</dbReference>
<dbReference type="Proteomes" id="UP001208570">
    <property type="component" value="Unassembled WGS sequence"/>
</dbReference>
<evidence type="ECO:0000259" key="8">
    <source>
        <dbReference type="SMART" id="SM01002"/>
    </source>
</evidence>
<reference evidence="10" key="1">
    <citation type="journal article" date="2023" name="Mol. Biol. Evol.">
        <title>Third-Generation Sequencing Reveals the Adaptive Role of the Epigenome in Three Deep-Sea Polychaetes.</title>
        <authorList>
            <person name="Perez M."/>
            <person name="Aroh O."/>
            <person name="Sun Y."/>
            <person name="Lan Y."/>
            <person name="Juniper S.K."/>
            <person name="Young C.R."/>
            <person name="Angers B."/>
            <person name="Qian P.Y."/>
        </authorList>
    </citation>
    <scope>NUCLEOTIDE SEQUENCE</scope>
    <source>
        <strain evidence="10">P08H-3</strain>
    </source>
</reference>
<comment type="caution">
    <text evidence="10">The sequence shown here is derived from an EMBL/GenBank/DDBJ whole genome shotgun (WGS) entry which is preliminary data.</text>
</comment>
<dbReference type="FunFam" id="3.40.50.720:FF:000072">
    <property type="entry name" value="Saccharopine dehydrogenase [NADP(+), L-glutamate-forming]"/>
    <property type="match status" value="1"/>
</dbReference>
<dbReference type="SMART" id="SM01003">
    <property type="entry name" value="AlaDh_PNT_N"/>
    <property type="match status" value="1"/>
</dbReference>
<sequence>MWRSSRGIVQRVKLFRYSTSLQHACYSSSQPPTLAIRREDGNPWERRAPFSPAHVRELVRKGIRVLVQPSNRRAYPGQEYANVGAILAEDLSESSVILGVKQVPIDALIPEKTYVFFSHTIKAQEANMPLLDAILEKKICLIDYEKLEDDQGRRLVAFGKYAGVAGMINILHGLGLRLLALGHHTPFMHIGPAHNYRNSGMAQQAIRDAGYEISLGMMPKSIGPLVFIFTGTGNVSQGAQEMFQSLPYEYVSVENLPKVAQHGATNRVYACVVDMEDNLIKKKDGGFDRAEYLAHPERYASAFSVKVAPYASVIVNGIFYAPGAPRLITIPDAKRLLQPSQTPWLRVTDGCPMLPHRLLAICDISADPGGSIEFMKECTTINKPFVLYHAEQNVDYESFSGEGVLICSVDNMPAQLPREATDFFGSMLMPHIPDIIKSDATKPFAEYQGSRIVRDAMITSSGELTTRFKYIEELRNKNRESRAALMTAMESSKKVLILGAGFVSAPVVDYLTRDDKTQVTVASAIKQQIDVLANKYPNTSPVLLDIHRSREELDRLVEGHDLVISLLPYSLHPDVAKLCVKHKRHMVTASYKSPAMADLDAAAKEAGITVMNEVGLDPGIDHMLAMECFDEVRAHGGKVTSFVSFCGGLPAPEDSDNPLRYKFSWSPRGVFFNVLSGAQYLKNGQVVQIGEGGALLDATETMSFLPGFNLEGFPNRDSLPYAQLYGIEDAHTVLRGTLRYKGFSEAMKGLLKLGVIDPNSHPWLHPDGPAITWRRLISELCGCQPDILLDSLKDYIYNLVDEDTTQLAAIVNLGLLDDVEVEKCGSPLDTLSNYMNKRLAYGSGERDMVILRHDVGVEWPDRSSETKHIDLVVYGDPEGYSAMAATVGFPTAIASKMVLDGEIQGHGMLLPFSKEVYLPILKRLQKEKIEAREHITDGATAFDSENVNSEIL</sequence>
<comment type="similarity">
    <text evidence="7">In the C-terminal section; belongs to the saccharopine dehydrogenase family.</text>
</comment>
<dbReference type="SUPFAM" id="SSF51735">
    <property type="entry name" value="NAD(P)-binding Rossmann-fold domains"/>
    <property type="match status" value="1"/>
</dbReference>
<dbReference type="PANTHER" id="PTHR11133:SF22">
    <property type="entry name" value="ALPHA-AMINOADIPIC SEMIALDEHYDE SYNTHASE, MITOCHONDRIAL"/>
    <property type="match status" value="1"/>
</dbReference>
<evidence type="ECO:0000256" key="3">
    <source>
        <dbReference type="ARBA" id="ARBA00005624"/>
    </source>
</evidence>